<dbReference type="KEGG" id="vda:VDAG_09085"/>
<reference evidence="1 2" key="1">
    <citation type="submission" date="2008-03" db="EMBL/GenBank/DDBJ databases">
        <title>The Genome Sequence of Verticillium dahliae VdLs.17.</title>
        <authorList>
            <consortium name="The Broad Institute Genome Sequencing Platform"/>
            <person name="Ma L.-J.J."/>
            <person name="Klosterman S.J."/>
            <person name="Subbarao K."/>
            <person name="Dobinson K."/>
            <person name="Veronese P."/>
            <person name="Kang S."/>
            <person name="Gold S.E."/>
            <person name="Young S."/>
            <person name="Jaffe D."/>
            <person name="Gnerre S."/>
            <person name="Berlin A."/>
            <person name="Heiman D."/>
            <person name="Hepburn T."/>
            <person name="Sykes S."/>
            <person name="Alvarado L."/>
            <person name="Kodira C.D."/>
            <person name="Lander E."/>
            <person name="Galagan J."/>
            <person name="Nusbaum C."/>
            <person name="Birren B."/>
        </authorList>
    </citation>
    <scope>NUCLEOTIDE SEQUENCE [LARGE SCALE GENOMIC DNA]</scope>
    <source>
        <strain evidence="2">VdLs.17 / ATCC MYA-4575 / FGSC 10137</strain>
    </source>
</reference>
<dbReference type="eggNOG" id="ENOG502SH70">
    <property type="taxonomic scope" value="Eukaryota"/>
</dbReference>
<organism evidence="1 2">
    <name type="scientific">Verticillium dahliae (strain VdLs.17 / ATCC MYA-4575 / FGSC 10137)</name>
    <name type="common">Verticillium wilt</name>
    <dbReference type="NCBI Taxonomy" id="498257"/>
    <lineage>
        <taxon>Eukaryota</taxon>
        <taxon>Fungi</taxon>
        <taxon>Dikarya</taxon>
        <taxon>Ascomycota</taxon>
        <taxon>Pezizomycotina</taxon>
        <taxon>Sordariomycetes</taxon>
        <taxon>Hypocreomycetidae</taxon>
        <taxon>Glomerellales</taxon>
        <taxon>Plectosphaerellaceae</taxon>
        <taxon>Verticillium</taxon>
    </lineage>
</organism>
<evidence type="ECO:0000313" key="1">
    <source>
        <dbReference type="EMBL" id="EGY18559.1"/>
    </source>
</evidence>
<proteinExistence type="predicted"/>
<gene>
    <name evidence="1" type="ORF">VDAG_09085</name>
</gene>
<dbReference type="InParanoid" id="G2XFG1"/>
<dbReference type="Proteomes" id="UP000001611">
    <property type="component" value="Chromosome 4"/>
</dbReference>
<dbReference type="STRING" id="498257.G2XFG1"/>
<dbReference type="HOGENOM" id="CLU_2374368_0_0_1"/>
<dbReference type="GO" id="GO:0020037">
    <property type="term" value="F:heme binding"/>
    <property type="evidence" value="ECO:0007669"/>
    <property type="project" value="InterPro"/>
</dbReference>
<dbReference type="EMBL" id="DS572717">
    <property type="protein sequence ID" value="EGY18559.1"/>
    <property type="molecule type" value="Genomic_DNA"/>
</dbReference>
<dbReference type="RefSeq" id="XP_009653682.1">
    <property type="nucleotide sequence ID" value="XM_009655387.1"/>
</dbReference>
<dbReference type="InterPro" id="IPR020835">
    <property type="entry name" value="Catalase_sf"/>
</dbReference>
<sequence>MTRKIFQVQLLENLEDQPVEYAGKEWDSEKYPWQTVAKLVIPKQESLTRKRTNPGLTIFVLIRGTALSNFNLLGARTGFDVEVGKLAFHLLRCGR</sequence>
<protein>
    <submittedName>
        <fullName evidence="1">Uncharacterized protein</fullName>
    </submittedName>
</protein>
<evidence type="ECO:0000313" key="2">
    <source>
        <dbReference type="Proteomes" id="UP000001611"/>
    </source>
</evidence>
<name>G2XFG1_VERDV</name>
<dbReference type="GeneID" id="20710548"/>
<dbReference type="SUPFAM" id="SSF56634">
    <property type="entry name" value="Heme-dependent catalase-like"/>
    <property type="match status" value="1"/>
</dbReference>
<keyword evidence="2" id="KW-1185">Reference proteome</keyword>
<accession>G2XFG1</accession>
<dbReference type="AlphaFoldDB" id="G2XFG1"/>
<dbReference type="OrthoDB" id="4838732at2759"/>